<comment type="caution">
    <text evidence="2">The sequence shown here is derived from an EMBL/GenBank/DDBJ whole genome shotgun (WGS) entry which is preliminary data.</text>
</comment>
<dbReference type="Proteomes" id="UP000691718">
    <property type="component" value="Unassembled WGS sequence"/>
</dbReference>
<accession>A0A8S3X2W3</accession>
<sequence length="86" mass="9377">MKDLGIASGQSPTTLEPMLELELTSEPEPPLEPEFKPETRAEKPLEPLALEATSTEHNPNGESSEPELDPELLEAFGESTSDTPEF</sequence>
<name>A0A8S3X2W3_PARAO</name>
<feature type="compositionally biased region" description="Polar residues" evidence="1">
    <location>
        <begin position="52"/>
        <end position="61"/>
    </location>
</feature>
<protein>
    <submittedName>
        <fullName evidence="2">(apollo) hypothetical protein</fullName>
    </submittedName>
</protein>
<keyword evidence="3" id="KW-1185">Reference proteome</keyword>
<feature type="compositionally biased region" description="Low complexity" evidence="1">
    <location>
        <begin position="12"/>
        <end position="22"/>
    </location>
</feature>
<evidence type="ECO:0000313" key="2">
    <source>
        <dbReference type="EMBL" id="CAG4995643.1"/>
    </source>
</evidence>
<feature type="region of interest" description="Disordered" evidence="1">
    <location>
        <begin position="1"/>
        <end position="86"/>
    </location>
</feature>
<feature type="compositionally biased region" description="Basic and acidic residues" evidence="1">
    <location>
        <begin position="33"/>
        <end position="45"/>
    </location>
</feature>
<dbReference type="AlphaFoldDB" id="A0A8S3X2W3"/>
<gene>
    <name evidence="2" type="ORF">PAPOLLO_LOCUS12865</name>
</gene>
<proteinExistence type="predicted"/>
<reference evidence="2" key="1">
    <citation type="submission" date="2021-04" db="EMBL/GenBank/DDBJ databases">
        <authorList>
            <person name="Tunstrom K."/>
        </authorList>
    </citation>
    <scope>NUCLEOTIDE SEQUENCE</scope>
</reference>
<organism evidence="2 3">
    <name type="scientific">Parnassius apollo</name>
    <name type="common">Apollo butterfly</name>
    <name type="synonym">Papilio apollo</name>
    <dbReference type="NCBI Taxonomy" id="110799"/>
    <lineage>
        <taxon>Eukaryota</taxon>
        <taxon>Metazoa</taxon>
        <taxon>Ecdysozoa</taxon>
        <taxon>Arthropoda</taxon>
        <taxon>Hexapoda</taxon>
        <taxon>Insecta</taxon>
        <taxon>Pterygota</taxon>
        <taxon>Neoptera</taxon>
        <taxon>Endopterygota</taxon>
        <taxon>Lepidoptera</taxon>
        <taxon>Glossata</taxon>
        <taxon>Ditrysia</taxon>
        <taxon>Papilionoidea</taxon>
        <taxon>Papilionidae</taxon>
        <taxon>Parnassiinae</taxon>
        <taxon>Parnassini</taxon>
        <taxon>Parnassius</taxon>
        <taxon>Parnassius</taxon>
    </lineage>
</organism>
<evidence type="ECO:0000256" key="1">
    <source>
        <dbReference type="SAM" id="MobiDB-lite"/>
    </source>
</evidence>
<evidence type="ECO:0000313" key="3">
    <source>
        <dbReference type="Proteomes" id="UP000691718"/>
    </source>
</evidence>
<dbReference type="EMBL" id="CAJQZP010000904">
    <property type="protein sequence ID" value="CAG4995643.1"/>
    <property type="molecule type" value="Genomic_DNA"/>
</dbReference>